<evidence type="ECO:0000313" key="3">
    <source>
        <dbReference type="Proteomes" id="UP000708208"/>
    </source>
</evidence>
<dbReference type="InterPro" id="IPR041588">
    <property type="entry name" value="Integrase_H2C2"/>
</dbReference>
<dbReference type="EMBL" id="CAJVCH010296561">
    <property type="protein sequence ID" value="CAG7785433.1"/>
    <property type="molecule type" value="Genomic_DNA"/>
</dbReference>
<keyword evidence="3" id="KW-1185">Reference proteome</keyword>
<dbReference type="OrthoDB" id="8958038at2759"/>
<dbReference type="Proteomes" id="UP000708208">
    <property type="component" value="Unassembled WGS sequence"/>
</dbReference>
<reference evidence="2" key="1">
    <citation type="submission" date="2021-06" db="EMBL/GenBank/DDBJ databases">
        <authorList>
            <person name="Hodson N. C."/>
            <person name="Mongue J. A."/>
            <person name="Jaron S. K."/>
        </authorList>
    </citation>
    <scope>NUCLEOTIDE SEQUENCE</scope>
</reference>
<gene>
    <name evidence="2" type="ORF">AFUS01_LOCUS24058</name>
</gene>
<evidence type="ECO:0000313" key="2">
    <source>
        <dbReference type="EMBL" id="CAG7785433.1"/>
    </source>
</evidence>
<dbReference type="AlphaFoldDB" id="A0A8J2L0M9"/>
<evidence type="ECO:0000259" key="1">
    <source>
        <dbReference type="PROSITE" id="PS50994"/>
    </source>
</evidence>
<dbReference type="PANTHER" id="PTHR47331">
    <property type="entry name" value="PHD-TYPE DOMAIN-CONTAINING PROTEIN"/>
    <property type="match status" value="1"/>
</dbReference>
<feature type="non-terminal residue" evidence="2">
    <location>
        <position position="1"/>
    </location>
</feature>
<name>A0A8J2L0M9_9HEXA</name>
<comment type="caution">
    <text evidence="2">The sequence shown here is derived from an EMBL/GenBank/DDBJ whole genome shotgun (WGS) entry which is preliminary data.</text>
</comment>
<dbReference type="PROSITE" id="PS50994">
    <property type="entry name" value="INTEGRASE"/>
    <property type="match status" value="1"/>
</dbReference>
<dbReference type="Pfam" id="PF17921">
    <property type="entry name" value="Integrase_H2C2"/>
    <property type="match status" value="1"/>
</dbReference>
<accession>A0A8J2L0M9</accession>
<dbReference type="InterPro" id="IPR001584">
    <property type="entry name" value="Integrase_cat-core"/>
</dbReference>
<feature type="domain" description="Integrase catalytic" evidence="1">
    <location>
        <begin position="165"/>
        <end position="318"/>
    </location>
</feature>
<organism evidence="2 3">
    <name type="scientific">Allacma fusca</name>
    <dbReference type="NCBI Taxonomy" id="39272"/>
    <lineage>
        <taxon>Eukaryota</taxon>
        <taxon>Metazoa</taxon>
        <taxon>Ecdysozoa</taxon>
        <taxon>Arthropoda</taxon>
        <taxon>Hexapoda</taxon>
        <taxon>Collembola</taxon>
        <taxon>Symphypleona</taxon>
        <taxon>Sminthuridae</taxon>
        <taxon>Allacma</taxon>
    </lineage>
</organism>
<dbReference type="GO" id="GO:0015074">
    <property type="term" value="P:DNA integration"/>
    <property type="evidence" value="ECO:0007669"/>
    <property type="project" value="InterPro"/>
</dbReference>
<protein>
    <recommendedName>
        <fullName evidence="1">Integrase catalytic domain-containing protein</fullName>
    </recommendedName>
</protein>
<proteinExistence type="predicted"/>
<sequence length="318" mass="36383">SRLVRATAWVQITAGVWRKKRSPAINLEDLLFADMCWWRKVQYDCFREELLYLKANKLVESSSRIGKLDVFLDKDGLIRMRGRTSEAVKEVSETVNPVVLDHKHPYTKLMITHYHIQAGHQGRETVVNNLRQKFLILGARSAVRKIFADCCWCKMRKVKPQIPKMADLPPSRVTSSGRAFMQTGMDFFGPLYIKVGRRREKRYGVLFTCLAIRAVHLEVASSLTTDSAINAVRRFIDRRGNPSHLFTDNGRNMIGAERELRDSIQEMKQDEIGDFAIGRGFVWYFIPPGSPHMGGSWERLVRSVKSAMYATLTGTVSE</sequence>